<dbReference type="Proteomes" id="UP000571701">
    <property type="component" value="Unassembled WGS sequence"/>
</dbReference>
<dbReference type="EMBL" id="JACFYF010000007">
    <property type="protein sequence ID" value="MBA5763148.1"/>
    <property type="molecule type" value="Genomic_DNA"/>
</dbReference>
<evidence type="ECO:0000256" key="5">
    <source>
        <dbReference type="ARBA" id="ARBA00022692"/>
    </source>
</evidence>
<dbReference type="PANTHER" id="PTHR35011:SF4">
    <property type="entry name" value="SLL1102 PROTEIN"/>
    <property type="match status" value="1"/>
</dbReference>
<dbReference type="Pfam" id="PF04290">
    <property type="entry name" value="DctQ"/>
    <property type="match status" value="1"/>
</dbReference>
<comment type="similarity">
    <text evidence="8 9">Belongs to the TRAP transporter small permease family.</text>
</comment>
<dbReference type="GO" id="GO:0022857">
    <property type="term" value="F:transmembrane transporter activity"/>
    <property type="evidence" value="ECO:0007669"/>
    <property type="project" value="UniProtKB-UniRule"/>
</dbReference>
<feature type="transmembrane region" description="Helical" evidence="9">
    <location>
        <begin position="140"/>
        <end position="164"/>
    </location>
</feature>
<evidence type="ECO:0000256" key="6">
    <source>
        <dbReference type="ARBA" id="ARBA00022989"/>
    </source>
</evidence>
<keyword evidence="3" id="KW-1003">Cell membrane</keyword>
<dbReference type="InterPro" id="IPR055348">
    <property type="entry name" value="DctQ"/>
</dbReference>
<feature type="transmembrane region" description="Helical" evidence="9">
    <location>
        <begin position="98"/>
        <end position="120"/>
    </location>
</feature>
<comment type="subcellular location">
    <subcellularLocation>
        <location evidence="1 9">Cell inner membrane</location>
        <topology evidence="1 9">Multi-pass membrane protein</topology>
    </subcellularLocation>
</comment>
<comment type="function">
    <text evidence="9">Part of the tripartite ATP-independent periplasmic (TRAP) transport system.</text>
</comment>
<protein>
    <recommendedName>
        <fullName evidence="9">TRAP transporter small permease protein</fullName>
    </recommendedName>
</protein>
<evidence type="ECO:0000256" key="2">
    <source>
        <dbReference type="ARBA" id="ARBA00022448"/>
    </source>
</evidence>
<organism evidence="11 12">
    <name type="scientific">Vibrio marinisediminis</name>
    <dbReference type="NCBI Taxonomy" id="2758441"/>
    <lineage>
        <taxon>Bacteria</taxon>
        <taxon>Pseudomonadati</taxon>
        <taxon>Pseudomonadota</taxon>
        <taxon>Gammaproteobacteria</taxon>
        <taxon>Vibrionales</taxon>
        <taxon>Vibrionaceae</taxon>
        <taxon>Vibrio</taxon>
    </lineage>
</organism>
<keyword evidence="12" id="KW-1185">Reference proteome</keyword>
<reference evidence="11 12" key="1">
    <citation type="submission" date="2020-07" db="EMBL/GenBank/DDBJ databases">
        <title>Vibrio marinisediminis sp. nov., isolated from marine sediment.</title>
        <authorList>
            <person name="Ji X."/>
        </authorList>
    </citation>
    <scope>NUCLEOTIDE SEQUENCE [LARGE SCALE GENOMIC DNA]</scope>
    <source>
        <strain evidence="11 12">404</strain>
    </source>
</reference>
<keyword evidence="6 9" id="KW-1133">Transmembrane helix</keyword>
<dbReference type="PANTHER" id="PTHR35011">
    <property type="entry name" value="2,3-DIKETO-L-GULONATE TRAP TRANSPORTER SMALL PERMEASE PROTEIN YIAM"/>
    <property type="match status" value="1"/>
</dbReference>
<dbReference type="InterPro" id="IPR007387">
    <property type="entry name" value="TRAP_DctQ"/>
</dbReference>
<feature type="transmembrane region" description="Helical" evidence="9">
    <location>
        <begin position="58"/>
        <end position="77"/>
    </location>
</feature>
<evidence type="ECO:0000256" key="3">
    <source>
        <dbReference type="ARBA" id="ARBA00022475"/>
    </source>
</evidence>
<evidence type="ECO:0000256" key="4">
    <source>
        <dbReference type="ARBA" id="ARBA00022519"/>
    </source>
</evidence>
<evidence type="ECO:0000313" key="12">
    <source>
        <dbReference type="Proteomes" id="UP000571701"/>
    </source>
</evidence>
<sequence length="180" mass="20614">MQDPINFLPSPAKAFVRIVEAINRRIGRFAMYLIFVMIGILLYSSISKTFFFPSLWTLEMAQFVMVAFYMLGGPYSMQLHSHVRMDLLYGNWTPRKKAIIDSITVIMLFIYLGVLLYGGISSTSYAIEYGERSYSAWRPYMAPIKILMCVSVFLMLLQAVAVWLRDIATIVYGNELEANS</sequence>
<feature type="transmembrane region" description="Helical" evidence="9">
    <location>
        <begin position="29"/>
        <end position="46"/>
    </location>
</feature>
<evidence type="ECO:0000256" key="8">
    <source>
        <dbReference type="ARBA" id="ARBA00038436"/>
    </source>
</evidence>
<keyword evidence="5 9" id="KW-0812">Transmembrane</keyword>
<evidence type="ECO:0000313" key="11">
    <source>
        <dbReference type="EMBL" id="MBA5763148.1"/>
    </source>
</evidence>
<keyword evidence="4 9" id="KW-0997">Cell inner membrane</keyword>
<dbReference type="GO" id="GO:0005886">
    <property type="term" value="C:plasma membrane"/>
    <property type="evidence" value="ECO:0007669"/>
    <property type="project" value="UniProtKB-SubCell"/>
</dbReference>
<keyword evidence="7 9" id="KW-0472">Membrane</keyword>
<evidence type="ECO:0000256" key="7">
    <source>
        <dbReference type="ARBA" id="ARBA00023136"/>
    </source>
</evidence>
<dbReference type="AlphaFoldDB" id="A0A7W2IUE2"/>
<evidence type="ECO:0000256" key="1">
    <source>
        <dbReference type="ARBA" id="ARBA00004429"/>
    </source>
</evidence>
<comment type="subunit">
    <text evidence="9">The complex comprises the extracytoplasmic solute receptor protein and the two transmembrane proteins.</text>
</comment>
<dbReference type="RefSeq" id="WP_182109166.1">
    <property type="nucleotide sequence ID" value="NZ_JACFYF010000007.1"/>
</dbReference>
<comment type="caution">
    <text evidence="11">The sequence shown here is derived from an EMBL/GenBank/DDBJ whole genome shotgun (WGS) entry which is preliminary data.</text>
</comment>
<feature type="domain" description="Tripartite ATP-independent periplasmic transporters DctQ component" evidence="10">
    <location>
        <begin position="37"/>
        <end position="168"/>
    </location>
</feature>
<keyword evidence="2 9" id="KW-0813">Transport</keyword>
<proteinExistence type="inferred from homology"/>
<evidence type="ECO:0000259" key="10">
    <source>
        <dbReference type="Pfam" id="PF04290"/>
    </source>
</evidence>
<gene>
    <name evidence="11" type="ORF">H2O73_12370</name>
</gene>
<name>A0A7W2IUE2_9VIBR</name>
<accession>A0A7W2IUE2</accession>
<evidence type="ECO:0000256" key="9">
    <source>
        <dbReference type="RuleBase" id="RU369079"/>
    </source>
</evidence>